<feature type="coiled-coil region" evidence="5">
    <location>
        <begin position="255"/>
        <end position="282"/>
    </location>
</feature>
<sequence length="786" mass="85323">MFQNLKLSSKIIYGFAALIVIIAILGGFATINMLIVKDKASILAEEYVPEVDVASRLRGAANRLMYAMRGYSLTGIDSYWREAETEADALDEALDDAKALNETASHLSALAGQIDEAEQARNTYFNMMEQTRELQERFEALRKQLDESGADYMQASSEFLDLQNQLFEQALEERIAKIRAVTNIVDLGTSARVANFKSQAIGSRLLRQEALEHLAEIVPEIESIQAITGKQEDLDQLDAIMRSGKAYEAAIEAFAEESEQGIAADERQLAEFRNAMDAAANQFVSATDTFLDNQIEAMAADLGARHRDITLVNNVIDVGNETRIKAFKAQALNDLSYIDTALNENMPRIEELLAQLEGNTTDQALLKQIEDTRAAAGSYKQAMESLVSTWKANETLARDRETAGRRLITACQVTAEAGMKGTQEIADDTMQSMNISSLGVGIGLLIALVAGIALAIRITKSIVDPINRVVKDLQEGSEQVATVSGHVNISSQQMAEGAGEQASSLEETSSSVEEMAAGTRQNAEHAREADTLSRSANDKADQGVQAARATAEEVRTRLEKLDTAIKAIEESTNSTAKVVNTIDGIAFQTNLLALNAAVEAARAGEQGKGFAVVADEVRKLAQRSAEEVNNTNELMKSAQENTVRIKEVSTELEKYLGKAVAEDMVSLFEETVNASSKVTQLMSEVATASDEQARGVEQINLAISQMDKVTQISASNAEESSAASAELANQAEQLKQIVADLRQLVDGSEAQREAQRTTLHSATDQPSQPPAPQTPLLQNRSETEDF</sequence>
<feature type="coiled-coil region" evidence="5">
    <location>
        <begin position="544"/>
        <end position="571"/>
    </location>
</feature>
<comment type="similarity">
    <text evidence="3">Belongs to the methyl-accepting chemotaxis (MCP) protein family.</text>
</comment>
<dbReference type="PANTHER" id="PTHR43531">
    <property type="entry name" value="PROTEIN ICFG"/>
    <property type="match status" value="1"/>
</dbReference>
<dbReference type="AlphaFoldDB" id="A0AAJ0U271"/>
<dbReference type="Pfam" id="PF00015">
    <property type="entry name" value="MCPsignal"/>
    <property type="match status" value="1"/>
</dbReference>
<dbReference type="GO" id="GO:0004888">
    <property type="term" value="F:transmembrane signaling receptor activity"/>
    <property type="evidence" value="ECO:0007669"/>
    <property type="project" value="InterPro"/>
</dbReference>
<keyword evidence="2 4" id="KW-0807">Transducer</keyword>
<proteinExistence type="inferred from homology"/>
<dbReference type="GO" id="GO:0006935">
    <property type="term" value="P:chemotaxis"/>
    <property type="evidence" value="ECO:0007669"/>
    <property type="project" value="UniProtKB-KW"/>
</dbReference>
<reference evidence="9" key="2">
    <citation type="journal article" date="2020" name="Microorganisms">
        <title>Osmotic Adaptation and Compatible Solute Biosynthesis of Phototrophic Bacteria as Revealed from Genome Analyses.</title>
        <authorList>
            <person name="Imhoff J.F."/>
            <person name="Rahn T."/>
            <person name="Kunzel S."/>
            <person name="Keller A."/>
            <person name="Neulinger S.C."/>
        </authorList>
    </citation>
    <scope>NUCLEOTIDE SEQUENCE</scope>
    <source>
        <strain evidence="9">DSM 11080</strain>
    </source>
</reference>
<gene>
    <name evidence="9" type="ORF">CKO40_04550</name>
</gene>
<keyword evidence="7" id="KW-0812">Transmembrane</keyword>
<keyword evidence="10" id="KW-1185">Reference proteome</keyword>
<evidence type="ECO:0000256" key="4">
    <source>
        <dbReference type="PROSITE-ProRule" id="PRU00284"/>
    </source>
</evidence>
<feature type="coiled-coil region" evidence="5">
    <location>
        <begin position="80"/>
        <end position="151"/>
    </location>
</feature>
<dbReference type="PROSITE" id="PS50111">
    <property type="entry name" value="CHEMOTAXIS_TRANSDUC_2"/>
    <property type="match status" value="1"/>
</dbReference>
<feature type="domain" description="Methyl-accepting transducer" evidence="8">
    <location>
        <begin position="476"/>
        <end position="728"/>
    </location>
</feature>
<feature type="compositionally biased region" description="Basic and acidic residues" evidence="6">
    <location>
        <begin position="522"/>
        <end position="541"/>
    </location>
</feature>
<dbReference type="PANTHER" id="PTHR43531:SF11">
    <property type="entry name" value="METHYL-ACCEPTING CHEMOTAXIS PROTEIN 3"/>
    <property type="match status" value="1"/>
</dbReference>
<reference evidence="9" key="1">
    <citation type="submission" date="2017-08" db="EMBL/GenBank/DDBJ databases">
        <authorList>
            <person name="Imhoff J.F."/>
            <person name="Rahn T."/>
            <person name="Kuenzel S."/>
            <person name="Neulinger S.C."/>
        </authorList>
    </citation>
    <scope>NUCLEOTIDE SEQUENCE</scope>
    <source>
        <strain evidence="9">DSM 11080</strain>
    </source>
</reference>
<feature type="region of interest" description="Disordered" evidence="6">
    <location>
        <begin position="748"/>
        <end position="786"/>
    </location>
</feature>
<feature type="transmembrane region" description="Helical" evidence="7">
    <location>
        <begin position="12"/>
        <end position="35"/>
    </location>
</feature>
<feature type="compositionally biased region" description="Low complexity" evidence="6">
    <location>
        <begin position="500"/>
        <end position="514"/>
    </location>
</feature>
<dbReference type="SUPFAM" id="SSF58104">
    <property type="entry name" value="Methyl-accepting chemotaxis protein (MCP) signaling domain"/>
    <property type="match status" value="1"/>
</dbReference>
<evidence type="ECO:0000259" key="8">
    <source>
        <dbReference type="PROSITE" id="PS50111"/>
    </source>
</evidence>
<dbReference type="SMART" id="SM00283">
    <property type="entry name" value="MA"/>
    <property type="match status" value="1"/>
</dbReference>
<dbReference type="Proteomes" id="UP001296776">
    <property type="component" value="Unassembled WGS sequence"/>
</dbReference>
<evidence type="ECO:0000313" key="9">
    <source>
        <dbReference type="EMBL" id="MBK1703832.1"/>
    </source>
</evidence>
<dbReference type="GO" id="GO:0005886">
    <property type="term" value="C:plasma membrane"/>
    <property type="evidence" value="ECO:0007669"/>
    <property type="project" value="TreeGrafter"/>
</dbReference>
<feature type="region of interest" description="Disordered" evidence="6">
    <location>
        <begin position="494"/>
        <end position="542"/>
    </location>
</feature>
<protein>
    <recommendedName>
        <fullName evidence="8">Methyl-accepting transducer domain-containing protein</fullName>
    </recommendedName>
</protein>
<name>A0AAJ0U271_9GAMM</name>
<dbReference type="InterPro" id="IPR004089">
    <property type="entry name" value="MCPsignal_dom"/>
</dbReference>
<keyword evidence="7" id="KW-1133">Transmembrane helix</keyword>
<dbReference type="EMBL" id="NRSJ01000005">
    <property type="protein sequence ID" value="MBK1703832.1"/>
    <property type="molecule type" value="Genomic_DNA"/>
</dbReference>
<evidence type="ECO:0000256" key="2">
    <source>
        <dbReference type="ARBA" id="ARBA00023224"/>
    </source>
</evidence>
<feature type="compositionally biased region" description="Polar residues" evidence="6">
    <location>
        <begin position="756"/>
        <end position="766"/>
    </location>
</feature>
<dbReference type="RefSeq" id="WP_200345003.1">
    <property type="nucleotide sequence ID" value="NZ_NRSJ01000005.1"/>
</dbReference>
<keyword evidence="5" id="KW-0175">Coiled coil</keyword>
<organism evidence="9 10">
    <name type="scientific">Halochromatium glycolicum</name>
    <dbReference type="NCBI Taxonomy" id="85075"/>
    <lineage>
        <taxon>Bacteria</taxon>
        <taxon>Pseudomonadati</taxon>
        <taxon>Pseudomonadota</taxon>
        <taxon>Gammaproteobacteria</taxon>
        <taxon>Chromatiales</taxon>
        <taxon>Chromatiaceae</taxon>
        <taxon>Halochromatium</taxon>
    </lineage>
</organism>
<evidence type="ECO:0000313" key="10">
    <source>
        <dbReference type="Proteomes" id="UP001296776"/>
    </source>
</evidence>
<keyword evidence="1" id="KW-0145">Chemotaxis</keyword>
<evidence type="ECO:0000256" key="5">
    <source>
        <dbReference type="SAM" id="Coils"/>
    </source>
</evidence>
<evidence type="ECO:0000256" key="6">
    <source>
        <dbReference type="SAM" id="MobiDB-lite"/>
    </source>
</evidence>
<evidence type="ECO:0000256" key="7">
    <source>
        <dbReference type="SAM" id="Phobius"/>
    </source>
</evidence>
<dbReference type="GO" id="GO:0007165">
    <property type="term" value="P:signal transduction"/>
    <property type="evidence" value="ECO:0007669"/>
    <property type="project" value="UniProtKB-KW"/>
</dbReference>
<dbReference type="PRINTS" id="PR00260">
    <property type="entry name" value="CHEMTRNSDUCR"/>
</dbReference>
<dbReference type="InterPro" id="IPR004090">
    <property type="entry name" value="Chemotax_Me-accpt_rcpt"/>
</dbReference>
<accession>A0AAJ0U271</accession>
<keyword evidence="7" id="KW-0472">Membrane</keyword>
<evidence type="ECO:0000256" key="1">
    <source>
        <dbReference type="ARBA" id="ARBA00022500"/>
    </source>
</evidence>
<dbReference type="Gene3D" id="1.10.287.950">
    <property type="entry name" value="Methyl-accepting chemotaxis protein"/>
    <property type="match status" value="1"/>
</dbReference>
<comment type="caution">
    <text evidence="9">The sequence shown here is derived from an EMBL/GenBank/DDBJ whole genome shotgun (WGS) entry which is preliminary data.</text>
</comment>
<evidence type="ECO:0000256" key="3">
    <source>
        <dbReference type="ARBA" id="ARBA00029447"/>
    </source>
</evidence>
<dbReference type="InterPro" id="IPR051310">
    <property type="entry name" value="MCP_chemotaxis"/>
</dbReference>